<dbReference type="PANTHER" id="PTHR46018:SF4">
    <property type="entry name" value="METALLO-HYDROLASE YHFI-RELATED"/>
    <property type="match status" value="1"/>
</dbReference>
<evidence type="ECO:0000313" key="4">
    <source>
        <dbReference type="Proteomes" id="UP000577956"/>
    </source>
</evidence>
<accession>A0A7Y9FIG0</accession>
<evidence type="ECO:0000313" key="5">
    <source>
        <dbReference type="Proteomes" id="UP000618382"/>
    </source>
</evidence>
<dbReference type="Gene3D" id="3.60.15.10">
    <property type="entry name" value="Ribonuclease Z/Hydroxyacylglutathione hydrolase-like"/>
    <property type="match status" value="1"/>
</dbReference>
<dbReference type="GO" id="GO:0042781">
    <property type="term" value="F:3'-tRNA processing endoribonuclease activity"/>
    <property type="evidence" value="ECO:0007669"/>
    <property type="project" value="TreeGrafter"/>
</dbReference>
<dbReference type="Pfam" id="PF12706">
    <property type="entry name" value="Lactamase_B_2"/>
    <property type="match status" value="1"/>
</dbReference>
<feature type="domain" description="Metallo-beta-lactamase" evidence="1">
    <location>
        <begin position="36"/>
        <end position="229"/>
    </location>
</feature>
<dbReference type="SUPFAM" id="SSF56281">
    <property type="entry name" value="Metallo-hydrolase/oxidoreductase"/>
    <property type="match status" value="1"/>
</dbReference>
<dbReference type="EMBL" id="JACCBK010000001">
    <property type="protein sequence ID" value="NYD87923.1"/>
    <property type="molecule type" value="Genomic_DNA"/>
</dbReference>
<organism evidence="3 4">
    <name type="scientific">Cellulomonas oligotrophica</name>
    <dbReference type="NCBI Taxonomy" id="931536"/>
    <lineage>
        <taxon>Bacteria</taxon>
        <taxon>Bacillati</taxon>
        <taxon>Actinomycetota</taxon>
        <taxon>Actinomycetes</taxon>
        <taxon>Micrococcales</taxon>
        <taxon>Cellulomonadaceae</taxon>
        <taxon>Cellulomonas</taxon>
    </lineage>
</organism>
<protein>
    <submittedName>
        <fullName evidence="2">Metal-dependent hydrolase</fullName>
    </submittedName>
    <submittedName>
        <fullName evidence="3">Ribonuclease BN (tRNA processing enzyme)</fullName>
    </submittedName>
</protein>
<evidence type="ECO:0000313" key="2">
    <source>
        <dbReference type="EMBL" id="GIG32869.1"/>
    </source>
</evidence>
<proteinExistence type="predicted"/>
<dbReference type="PANTHER" id="PTHR46018">
    <property type="entry name" value="ZINC PHOSPHODIESTERASE ELAC PROTEIN 1"/>
    <property type="match status" value="1"/>
</dbReference>
<dbReference type="RefSeq" id="WP_140460224.1">
    <property type="nucleotide sequence ID" value="NZ_BAABFI010000013.1"/>
</dbReference>
<keyword evidence="2" id="KW-0378">Hydrolase</keyword>
<evidence type="ECO:0000313" key="3">
    <source>
        <dbReference type="EMBL" id="NYD87923.1"/>
    </source>
</evidence>
<reference evidence="2 5" key="2">
    <citation type="submission" date="2021-01" db="EMBL/GenBank/DDBJ databases">
        <title>Whole genome shotgun sequence of Cellulomonas oligotrophica NBRC 109435.</title>
        <authorList>
            <person name="Komaki H."/>
            <person name="Tamura T."/>
        </authorList>
    </citation>
    <scope>NUCLEOTIDE SEQUENCE [LARGE SCALE GENOMIC DNA]</scope>
    <source>
        <strain evidence="2 5">NBRC 109435</strain>
    </source>
</reference>
<comment type="caution">
    <text evidence="3">The sequence shown here is derived from an EMBL/GenBank/DDBJ whole genome shotgun (WGS) entry which is preliminary data.</text>
</comment>
<keyword evidence="5" id="KW-1185">Reference proteome</keyword>
<sequence>MRLVVVGCSGSFPGPDSAASSYLVQAEDADGRTWSVLLDLGNGALGPLQRYGDPAALDLVALSHLHADHVADMAVLGVLRRYRPQGPLPPLAVHGPEGTRDRLLELTGRDPATDTGEVFDVHAWQAGTPVRVGPLEVTPVPVLHPVPAFGLRVTGPSDADPARRVTLAYTGDTDACPGLDDLATGADLLLSEAAFVEGRDDAVRGVHLTGRRAGEAAARGRSGRLVVTHVPAWNDAEAAAAEARAVYDGPVVVATPGLVLAL</sequence>
<dbReference type="InterPro" id="IPR001279">
    <property type="entry name" value="Metallo-B-lactamas"/>
</dbReference>
<dbReference type="EMBL" id="BONN01000005">
    <property type="protein sequence ID" value="GIG32869.1"/>
    <property type="molecule type" value="Genomic_DNA"/>
</dbReference>
<evidence type="ECO:0000259" key="1">
    <source>
        <dbReference type="Pfam" id="PF12706"/>
    </source>
</evidence>
<dbReference type="AlphaFoldDB" id="A0A7Y9FIG0"/>
<dbReference type="InterPro" id="IPR036866">
    <property type="entry name" value="RibonucZ/Hydroxyglut_hydro"/>
</dbReference>
<name>A0A7Y9FIG0_9CELL</name>
<gene>
    <name evidence="3" type="ORF">BKA21_003472</name>
    <name evidence="2" type="ORF">Col01nite_20280</name>
</gene>
<dbReference type="Proteomes" id="UP000618382">
    <property type="component" value="Unassembled WGS sequence"/>
</dbReference>
<dbReference type="CDD" id="cd07716">
    <property type="entry name" value="RNaseZ_short-form-like_MBL-fold"/>
    <property type="match status" value="1"/>
</dbReference>
<reference evidence="3 4" key="1">
    <citation type="submission" date="2020-07" db="EMBL/GenBank/DDBJ databases">
        <title>Sequencing the genomes of 1000 actinobacteria strains.</title>
        <authorList>
            <person name="Klenk H.-P."/>
        </authorList>
    </citation>
    <scope>NUCLEOTIDE SEQUENCE [LARGE SCALE GENOMIC DNA]</scope>
    <source>
        <strain evidence="3 4">DSM 24482</strain>
    </source>
</reference>
<dbReference type="Proteomes" id="UP000577956">
    <property type="component" value="Unassembled WGS sequence"/>
</dbReference>